<organism evidence="13 14">
    <name type="scientific">Coemansia biformis</name>
    <dbReference type="NCBI Taxonomy" id="1286918"/>
    <lineage>
        <taxon>Eukaryota</taxon>
        <taxon>Fungi</taxon>
        <taxon>Fungi incertae sedis</taxon>
        <taxon>Zoopagomycota</taxon>
        <taxon>Kickxellomycotina</taxon>
        <taxon>Kickxellomycetes</taxon>
        <taxon>Kickxellales</taxon>
        <taxon>Kickxellaceae</taxon>
        <taxon>Coemansia</taxon>
    </lineage>
</organism>
<evidence type="ECO:0000256" key="1">
    <source>
        <dbReference type="ARBA" id="ARBA00004477"/>
    </source>
</evidence>
<evidence type="ECO:0000256" key="7">
    <source>
        <dbReference type="ARBA" id="ARBA00022679"/>
    </source>
</evidence>
<dbReference type="GO" id="GO:0031501">
    <property type="term" value="C:mannosyltransferase complex"/>
    <property type="evidence" value="ECO:0007669"/>
    <property type="project" value="TreeGrafter"/>
</dbReference>
<comment type="subcellular location">
    <subcellularLocation>
        <location evidence="1 12">Endoplasmic reticulum membrane</location>
        <topology evidence="1 12">Multi-pass membrane protein</topology>
    </subcellularLocation>
</comment>
<feature type="transmembrane region" description="Helical" evidence="12">
    <location>
        <begin position="248"/>
        <end position="268"/>
    </location>
</feature>
<accession>A0A9W7YA49</accession>
<feature type="transmembrane region" description="Helical" evidence="12">
    <location>
        <begin position="207"/>
        <end position="228"/>
    </location>
</feature>
<feature type="transmembrane region" description="Helical" evidence="12">
    <location>
        <begin position="391"/>
        <end position="410"/>
    </location>
</feature>
<evidence type="ECO:0000256" key="8">
    <source>
        <dbReference type="ARBA" id="ARBA00022692"/>
    </source>
</evidence>
<evidence type="ECO:0000256" key="5">
    <source>
        <dbReference type="ARBA" id="ARBA00022502"/>
    </source>
</evidence>
<evidence type="ECO:0000256" key="11">
    <source>
        <dbReference type="ARBA" id="ARBA00023136"/>
    </source>
</evidence>
<keyword evidence="6 12" id="KW-0328">Glycosyltransferase</keyword>
<evidence type="ECO:0000313" key="14">
    <source>
        <dbReference type="Proteomes" id="UP001143981"/>
    </source>
</evidence>
<sequence length="439" mass="46845">MSIECADADADAGGRAGGVACSRWWAVVRCAVLSRAVVLALGAVARAVVDDYDASARLVLADGGPAAVRAAAHMVLRWDAFYFVHIANGGYVYEQEHAFFPLLPVLMRLAADTVLAPVAAVAGKPAAVALAGAAVSNVCFVLAAAALYELGCRTLGDERLAYIAALLFAWAPSSMFMSAAYTESLFAWLVFTALVCAARRQHVRAALWLCASGLCRANGVAYAGFLVWDVAVRRGALRGRGAVLRGAARAAVLTALAALGFGAFQAYGYRLFCEQARTPRPYCARALPLVYSFVQSAYWDVGLLRYYTWQQLPNFLLAAPMVVLSAAGLAAYALHDPLRLATLGRRRSRRRCDQARPPAFFGDALLPHVYLWALLLAVATTTMHVQVITRFFSSVPAVFWFAAHVVAGGGRGARRAVAGYFAGYGLAGVVLFSCFFPPA</sequence>
<evidence type="ECO:0000256" key="4">
    <source>
        <dbReference type="ARBA" id="ARBA00013795"/>
    </source>
</evidence>
<comment type="function">
    <text evidence="12">Mannosyltransferase involved in glycosylphosphatidylinositol-anchor biosynthesis.</text>
</comment>
<feature type="transmembrane region" description="Helical" evidence="12">
    <location>
        <begin position="315"/>
        <end position="334"/>
    </location>
</feature>
<dbReference type="GO" id="GO:0005789">
    <property type="term" value="C:endoplasmic reticulum membrane"/>
    <property type="evidence" value="ECO:0007669"/>
    <property type="project" value="UniProtKB-SubCell"/>
</dbReference>
<protein>
    <recommendedName>
        <fullName evidence="4 12">GPI mannosyltransferase 2</fullName>
        <ecNumber evidence="12">2.4.1.-</ecNumber>
    </recommendedName>
</protein>
<evidence type="ECO:0000313" key="13">
    <source>
        <dbReference type="EMBL" id="KAJ1726258.1"/>
    </source>
</evidence>
<feature type="transmembrane region" description="Helical" evidence="12">
    <location>
        <begin position="185"/>
        <end position="200"/>
    </location>
</feature>
<dbReference type="InterPro" id="IPR007315">
    <property type="entry name" value="PIG-V/Gpi18"/>
</dbReference>
<comment type="caution">
    <text evidence="13">The sequence shown here is derived from an EMBL/GenBank/DDBJ whole genome shotgun (WGS) entry which is preliminary data.</text>
</comment>
<evidence type="ECO:0000256" key="6">
    <source>
        <dbReference type="ARBA" id="ARBA00022676"/>
    </source>
</evidence>
<dbReference type="Proteomes" id="UP001143981">
    <property type="component" value="Unassembled WGS sequence"/>
</dbReference>
<keyword evidence="14" id="KW-1185">Reference proteome</keyword>
<name>A0A9W7YA49_9FUNG</name>
<keyword evidence="5 12" id="KW-0337">GPI-anchor biosynthesis</keyword>
<dbReference type="Pfam" id="PF04188">
    <property type="entry name" value="Mannosyl_trans2"/>
    <property type="match status" value="1"/>
</dbReference>
<dbReference type="PANTHER" id="PTHR12468:SF2">
    <property type="entry name" value="GPI MANNOSYLTRANSFERASE 2"/>
    <property type="match status" value="1"/>
</dbReference>
<comment type="similarity">
    <text evidence="3 12">Belongs to the PIGV family.</text>
</comment>
<evidence type="ECO:0000256" key="2">
    <source>
        <dbReference type="ARBA" id="ARBA00004687"/>
    </source>
</evidence>
<dbReference type="GO" id="GO:0004376">
    <property type="term" value="F:GPI mannosyltransferase activity"/>
    <property type="evidence" value="ECO:0007669"/>
    <property type="project" value="InterPro"/>
</dbReference>
<evidence type="ECO:0000256" key="12">
    <source>
        <dbReference type="RuleBase" id="RU363112"/>
    </source>
</evidence>
<feature type="transmembrane region" description="Helical" evidence="12">
    <location>
        <begin position="355"/>
        <end position="379"/>
    </location>
</feature>
<evidence type="ECO:0000256" key="9">
    <source>
        <dbReference type="ARBA" id="ARBA00022824"/>
    </source>
</evidence>
<evidence type="ECO:0000256" key="10">
    <source>
        <dbReference type="ARBA" id="ARBA00022989"/>
    </source>
</evidence>
<dbReference type="OrthoDB" id="10252502at2759"/>
<keyword evidence="10 12" id="KW-1133">Transmembrane helix</keyword>
<dbReference type="GO" id="GO:0000009">
    <property type="term" value="F:alpha-1,6-mannosyltransferase activity"/>
    <property type="evidence" value="ECO:0007669"/>
    <property type="project" value="InterPro"/>
</dbReference>
<proteinExistence type="inferred from homology"/>
<evidence type="ECO:0000256" key="3">
    <source>
        <dbReference type="ARBA" id="ARBA00008698"/>
    </source>
</evidence>
<comment type="pathway">
    <text evidence="2 12">Glycolipid biosynthesis; glycosylphosphatidylinositol-anchor biosynthesis.</text>
</comment>
<dbReference type="EMBL" id="JANBOI010001668">
    <property type="protein sequence ID" value="KAJ1726258.1"/>
    <property type="molecule type" value="Genomic_DNA"/>
</dbReference>
<feature type="transmembrane region" description="Helical" evidence="12">
    <location>
        <begin position="126"/>
        <end position="148"/>
    </location>
</feature>
<feature type="transmembrane region" description="Helical" evidence="12">
    <location>
        <begin position="417"/>
        <end position="438"/>
    </location>
</feature>
<keyword evidence="9 12" id="KW-0256">Endoplasmic reticulum</keyword>
<reference evidence="13" key="1">
    <citation type="submission" date="2022-07" db="EMBL/GenBank/DDBJ databases">
        <title>Phylogenomic reconstructions and comparative analyses of Kickxellomycotina fungi.</title>
        <authorList>
            <person name="Reynolds N.K."/>
            <person name="Stajich J.E."/>
            <person name="Barry K."/>
            <person name="Grigoriev I.V."/>
            <person name="Crous P."/>
            <person name="Smith M.E."/>
        </authorList>
    </citation>
    <scope>NUCLEOTIDE SEQUENCE</scope>
    <source>
        <strain evidence="13">BCRC 34381</strain>
    </source>
</reference>
<dbReference type="PANTHER" id="PTHR12468">
    <property type="entry name" value="GPI MANNOSYLTRANSFERASE 2"/>
    <property type="match status" value="1"/>
</dbReference>
<gene>
    <name evidence="13" type="primary">GPI18</name>
    <name evidence="13" type="ORF">LPJ61_005312</name>
</gene>
<keyword evidence="11 12" id="KW-0472">Membrane</keyword>
<keyword evidence="7 12" id="KW-0808">Transferase</keyword>
<dbReference type="EC" id="2.4.1.-" evidence="12"/>
<keyword evidence="8 12" id="KW-0812">Transmembrane</keyword>
<dbReference type="AlphaFoldDB" id="A0A9W7YA49"/>
<dbReference type="GO" id="GO:0006506">
    <property type="term" value="P:GPI anchor biosynthetic process"/>
    <property type="evidence" value="ECO:0007669"/>
    <property type="project" value="UniProtKB-KW"/>
</dbReference>